<comment type="similarity">
    <text evidence="1">Belongs to the SEC8 family.</text>
</comment>
<dbReference type="GO" id="GO:0015031">
    <property type="term" value="P:protein transport"/>
    <property type="evidence" value="ECO:0007669"/>
    <property type="project" value="UniProtKB-KW"/>
</dbReference>
<sequence length="476" mass="54504">MPCAYWEGCNIIFWKYLVKLAMLFCFQCMLGKASIRASNPVEENGKQKMHHHTRTSSAPPRNLASFADEYRKLAIDCLKVLRVEMQLETIFHMQEMTSREYLDDQDAEEPDDFIISLTAQRWAVVHASEVWWARIFDRNYSELLPRLLHVVVGLSCFAVQLWSEISTWVNRVVLRARELKVEEAEAVAKDIRVAVAVKEVGTFGPLEGFLMVDRADLCRMSLCNNKELCHCLMNGAQLDEVGWANGSFSGSGGLRGGPSLFSFKEGKSIFLMHEVVLVSEVVLASREVAMLLFVEEALLAGVTRFREDVKDLKDFRSTSWVGGLSKVLAKFLANRLRRVVGKVASNFQHAFMKVRKILDGVHQQKIWGVGRRVALLQGEGSIWGRVMEIHQDGGRLVKLQSCLFWWGMAGGRINDWELETTERYLLRLHGRRVFLDRDDEVLWAESKYETFFVKTLYKVLEPRRQGVFPTSVVWNS</sequence>
<keyword evidence="1" id="KW-0813">Transport</keyword>
<evidence type="ECO:0000313" key="3">
    <source>
        <dbReference type="Proteomes" id="UP000288805"/>
    </source>
</evidence>
<keyword evidence="1" id="KW-0268">Exocytosis</keyword>
<organism evidence="2 3">
    <name type="scientific">Vitis vinifera</name>
    <name type="common">Grape</name>
    <dbReference type="NCBI Taxonomy" id="29760"/>
    <lineage>
        <taxon>Eukaryota</taxon>
        <taxon>Viridiplantae</taxon>
        <taxon>Streptophyta</taxon>
        <taxon>Embryophyta</taxon>
        <taxon>Tracheophyta</taxon>
        <taxon>Spermatophyta</taxon>
        <taxon>Magnoliopsida</taxon>
        <taxon>eudicotyledons</taxon>
        <taxon>Gunneridae</taxon>
        <taxon>Pentapetalae</taxon>
        <taxon>rosids</taxon>
        <taxon>Vitales</taxon>
        <taxon>Vitaceae</taxon>
        <taxon>Viteae</taxon>
        <taxon>Vitis</taxon>
    </lineage>
</organism>
<accession>A0A438DU62</accession>
<reference evidence="2 3" key="1">
    <citation type="journal article" date="2018" name="PLoS Genet.">
        <title>Population sequencing reveals clonal diversity and ancestral inbreeding in the grapevine cultivar Chardonnay.</title>
        <authorList>
            <person name="Roach M.J."/>
            <person name="Johnson D.L."/>
            <person name="Bohlmann J."/>
            <person name="van Vuuren H.J."/>
            <person name="Jones S.J."/>
            <person name="Pretorius I.S."/>
            <person name="Schmidt S.A."/>
            <person name="Borneman A.R."/>
        </authorList>
    </citation>
    <scope>NUCLEOTIDE SEQUENCE [LARGE SCALE GENOMIC DNA]</scope>
    <source>
        <strain evidence="3">cv. Chardonnay</strain>
        <tissue evidence="2">Leaf</tissue>
    </source>
</reference>
<proteinExistence type="inferred from homology"/>
<name>A0A438DU62_VITVI</name>
<dbReference type="GO" id="GO:0090522">
    <property type="term" value="P:vesicle tethering involved in exocytosis"/>
    <property type="evidence" value="ECO:0007669"/>
    <property type="project" value="UniProtKB-UniRule"/>
</dbReference>
<keyword evidence="1" id="KW-0653">Protein transport</keyword>
<evidence type="ECO:0000256" key="1">
    <source>
        <dbReference type="RuleBase" id="RU367079"/>
    </source>
</evidence>
<gene>
    <name evidence="2" type="primary">SEC8_0</name>
    <name evidence="2" type="ORF">CK203_089143</name>
</gene>
<protein>
    <recommendedName>
        <fullName evidence="1">Exocyst complex component Sec8</fullName>
    </recommendedName>
</protein>
<dbReference type="AlphaFoldDB" id="A0A438DU62"/>
<dbReference type="EMBL" id="QGNW01001496">
    <property type="protein sequence ID" value="RVW39014.1"/>
    <property type="molecule type" value="Genomic_DNA"/>
</dbReference>
<dbReference type="InterPro" id="IPR039682">
    <property type="entry name" value="Sec8/EXOC4"/>
</dbReference>
<comment type="caution">
    <text evidence="2">The sequence shown here is derived from an EMBL/GenBank/DDBJ whole genome shotgun (WGS) entry which is preliminary data.</text>
</comment>
<dbReference type="Proteomes" id="UP000288805">
    <property type="component" value="Unassembled WGS sequence"/>
</dbReference>
<dbReference type="PANTHER" id="PTHR14146">
    <property type="entry name" value="EXOCYST COMPLEX COMPONENT 4"/>
    <property type="match status" value="1"/>
</dbReference>
<comment type="function">
    <text evidence="1">Component of the exocyst complex involved in the docking of exocytic vesicles with fusion sites on the plasma membrane.</text>
</comment>
<evidence type="ECO:0000313" key="2">
    <source>
        <dbReference type="EMBL" id="RVW39014.1"/>
    </source>
</evidence>
<dbReference type="GO" id="GO:0000145">
    <property type="term" value="C:exocyst"/>
    <property type="evidence" value="ECO:0007669"/>
    <property type="project" value="UniProtKB-UniRule"/>
</dbReference>
<dbReference type="GO" id="GO:0006612">
    <property type="term" value="P:protein targeting to membrane"/>
    <property type="evidence" value="ECO:0007669"/>
    <property type="project" value="UniProtKB-UniRule"/>
</dbReference>
<dbReference type="PANTHER" id="PTHR14146:SF0">
    <property type="entry name" value="EXOCYST COMPLEX COMPONENT 4"/>
    <property type="match status" value="1"/>
</dbReference>